<dbReference type="Gene3D" id="3.20.20.80">
    <property type="entry name" value="Glycosidases"/>
    <property type="match status" value="1"/>
</dbReference>
<dbReference type="GO" id="GO:0004563">
    <property type="term" value="F:beta-N-acetylhexosaminidase activity"/>
    <property type="evidence" value="ECO:0007669"/>
    <property type="project" value="UniProtKB-EC"/>
</dbReference>
<dbReference type="OMA" id="VCSYPGH"/>
<comment type="catalytic activity">
    <reaction evidence="1">
        <text>Hydrolysis of terminal non-reducing N-acetyl-D-hexosamine residues in N-acetyl-beta-D-hexosaminides.</text>
        <dbReference type="EC" id="3.2.1.52"/>
    </reaction>
</comment>
<keyword evidence="8" id="KW-1185">Reference proteome</keyword>
<protein>
    <recommendedName>
        <fullName evidence="3">beta-N-acetylhexosaminidase</fullName>
        <ecNumber evidence="3">3.2.1.52</ecNumber>
    </recommendedName>
</protein>
<reference evidence="7 8" key="1">
    <citation type="journal article" date="2014" name="Nat. Commun.">
        <title>Molecular traces of alternative social organization in a termite genome.</title>
        <authorList>
            <person name="Terrapon N."/>
            <person name="Li C."/>
            <person name="Robertson H.M."/>
            <person name="Ji L."/>
            <person name="Meng X."/>
            <person name="Booth W."/>
            <person name="Chen Z."/>
            <person name="Childers C.P."/>
            <person name="Glastad K.M."/>
            <person name="Gokhale K."/>
            <person name="Gowin J."/>
            <person name="Gronenberg W."/>
            <person name="Hermansen R.A."/>
            <person name="Hu H."/>
            <person name="Hunt B.G."/>
            <person name="Huylmans A.K."/>
            <person name="Khalil S.M."/>
            <person name="Mitchell R.D."/>
            <person name="Munoz-Torres M.C."/>
            <person name="Mustard J.A."/>
            <person name="Pan H."/>
            <person name="Reese J.T."/>
            <person name="Scharf M.E."/>
            <person name="Sun F."/>
            <person name="Vogel H."/>
            <person name="Xiao J."/>
            <person name="Yang W."/>
            <person name="Yang Z."/>
            <person name="Yang Z."/>
            <person name="Zhou J."/>
            <person name="Zhu J."/>
            <person name="Brent C.S."/>
            <person name="Elsik C.G."/>
            <person name="Goodisman M.A."/>
            <person name="Liberles D.A."/>
            <person name="Roe R.M."/>
            <person name="Vargo E.L."/>
            <person name="Vilcinskas A."/>
            <person name="Wang J."/>
            <person name="Bornberg-Bauer E."/>
            <person name="Korb J."/>
            <person name="Zhang G."/>
            <person name="Liebig J."/>
        </authorList>
    </citation>
    <scope>NUCLEOTIDE SEQUENCE [LARGE SCALE GENOMIC DNA]</scope>
    <source>
        <tissue evidence="7">Whole organism</tissue>
    </source>
</reference>
<dbReference type="InterPro" id="IPR015883">
    <property type="entry name" value="Glyco_hydro_20_cat"/>
</dbReference>
<dbReference type="GO" id="GO:0005975">
    <property type="term" value="P:carbohydrate metabolic process"/>
    <property type="evidence" value="ECO:0007669"/>
    <property type="project" value="InterPro"/>
</dbReference>
<comment type="similarity">
    <text evidence="2">Belongs to the glycosyl hydrolase 20 family.</text>
</comment>
<dbReference type="EMBL" id="KK852478">
    <property type="protein sequence ID" value="KDR23005.1"/>
    <property type="molecule type" value="Genomic_DNA"/>
</dbReference>
<dbReference type="SUPFAM" id="SSF51445">
    <property type="entry name" value="(Trans)glycosidases"/>
    <property type="match status" value="1"/>
</dbReference>
<dbReference type="InterPro" id="IPR038901">
    <property type="entry name" value="HEXDC-like"/>
</dbReference>
<dbReference type="CDD" id="cd06565">
    <property type="entry name" value="GH20_GcnA-like"/>
    <property type="match status" value="1"/>
</dbReference>
<dbReference type="Proteomes" id="UP000027135">
    <property type="component" value="Unassembled WGS sequence"/>
</dbReference>
<dbReference type="PANTHER" id="PTHR21040:SF8">
    <property type="entry name" value="BCDNA.GH04120"/>
    <property type="match status" value="1"/>
</dbReference>
<sequence>MGLAASYAGRLGLTAWRRKSTLLGLAACLVLIILCLQYNSASRSDSKPEDNPQEPTSGNDDKSPLQRTLRNHQEGRNSDVAKLTNDVQVHRLPDPEGGGNVLEDDPDGLKRSIGGENVKFVQSGGKEVLVTPPREAEVARNRLVSRARIPEDQPAREELSARKAALEQFNGEVQRAAVELSTPGGQSAAQYNSYDQQGSYQMGIPYINLDPKKPYVPEQRLVHFDLKGAPPKVSYLKRLFPLIRQLGATGILLEYEDMFPFSGSLSSIAAGNCYSRRDVEDILAAARGSELDVIPLVQTFGHVEFALKHPEFAELREVPESPQALCPSFNASMEFVEKMIEQVMELHQGIRFLHIGCDEVFQMGECRRCRSQMRETLFLSHVARVASFVRNRYGSVTPIVWDDMLRHLSPQSLEEFHIGELVEPMVWVYAEEVYRFVPSMVWDKFAGVFPYVWSASAFKGAFGETLYIPNVKRHLENNLRWLEVMTTEGPKFKGGFRGIALTGWQRYDHFAVLCELLPAAVPSLAVNLLATSHGYFNQSLKNKLQSSLGCSRTSSYSSTHAESIVNLNNDPYLWDKIGRCFFPGAPFFKLTYRLHAAEIEAKEFIESVTKSKGWMTDYNMRRKFSSPLRVDELMAEHPRVYHTLTTLARSAREALDDVFDSFTIAEWVEQRIYPDIQMLERLQHDSSSLKSVRTWPKRPLPPLRDLKRLGVQMPEDDVSNNNSTPQISGK</sequence>
<evidence type="ECO:0000256" key="2">
    <source>
        <dbReference type="ARBA" id="ARBA00006285"/>
    </source>
</evidence>
<evidence type="ECO:0000259" key="6">
    <source>
        <dbReference type="Pfam" id="PF00728"/>
    </source>
</evidence>
<dbReference type="OrthoDB" id="10023921at2759"/>
<feature type="domain" description="Glycoside hydrolase family 20 catalytic" evidence="6">
    <location>
        <begin position="270"/>
        <end position="409"/>
    </location>
</feature>
<name>A0A067RQT0_ZOONE</name>
<evidence type="ECO:0000313" key="8">
    <source>
        <dbReference type="Proteomes" id="UP000027135"/>
    </source>
</evidence>
<dbReference type="eggNOG" id="ENOG502QRCP">
    <property type="taxonomic scope" value="Eukaryota"/>
</dbReference>
<dbReference type="AlphaFoldDB" id="A0A067RQT0"/>
<feature type="compositionally biased region" description="Polar residues" evidence="5">
    <location>
        <begin position="719"/>
        <end position="730"/>
    </location>
</feature>
<proteinExistence type="inferred from homology"/>
<accession>A0A067RQT0</accession>
<keyword evidence="4" id="KW-0378">Hydrolase</keyword>
<evidence type="ECO:0000313" key="7">
    <source>
        <dbReference type="EMBL" id="KDR23005.1"/>
    </source>
</evidence>
<evidence type="ECO:0000256" key="3">
    <source>
        <dbReference type="ARBA" id="ARBA00012663"/>
    </source>
</evidence>
<dbReference type="Pfam" id="PF00728">
    <property type="entry name" value="Glyco_hydro_20"/>
    <property type="match status" value="1"/>
</dbReference>
<dbReference type="InParanoid" id="A0A067RQT0"/>
<dbReference type="PANTHER" id="PTHR21040">
    <property type="entry name" value="BCDNA.GH04120"/>
    <property type="match status" value="1"/>
</dbReference>
<evidence type="ECO:0000256" key="4">
    <source>
        <dbReference type="ARBA" id="ARBA00022801"/>
    </source>
</evidence>
<dbReference type="InterPro" id="IPR017853">
    <property type="entry name" value="GH"/>
</dbReference>
<dbReference type="FunCoup" id="A0A067RQT0">
    <property type="interactions" value="688"/>
</dbReference>
<feature type="region of interest" description="Disordered" evidence="5">
    <location>
        <begin position="703"/>
        <end position="730"/>
    </location>
</feature>
<organism evidence="7 8">
    <name type="scientific">Zootermopsis nevadensis</name>
    <name type="common">Dampwood termite</name>
    <dbReference type="NCBI Taxonomy" id="136037"/>
    <lineage>
        <taxon>Eukaryota</taxon>
        <taxon>Metazoa</taxon>
        <taxon>Ecdysozoa</taxon>
        <taxon>Arthropoda</taxon>
        <taxon>Hexapoda</taxon>
        <taxon>Insecta</taxon>
        <taxon>Pterygota</taxon>
        <taxon>Neoptera</taxon>
        <taxon>Polyneoptera</taxon>
        <taxon>Dictyoptera</taxon>
        <taxon>Blattodea</taxon>
        <taxon>Blattoidea</taxon>
        <taxon>Termitoidae</taxon>
        <taxon>Termopsidae</taxon>
        <taxon>Zootermopsis</taxon>
    </lineage>
</organism>
<evidence type="ECO:0000256" key="1">
    <source>
        <dbReference type="ARBA" id="ARBA00001231"/>
    </source>
</evidence>
<dbReference type="STRING" id="136037.A0A067RQT0"/>
<gene>
    <name evidence="7" type="ORF">L798_02160</name>
</gene>
<evidence type="ECO:0000256" key="5">
    <source>
        <dbReference type="SAM" id="MobiDB-lite"/>
    </source>
</evidence>
<feature type="region of interest" description="Disordered" evidence="5">
    <location>
        <begin position="42"/>
        <end position="113"/>
    </location>
</feature>
<dbReference type="EC" id="3.2.1.52" evidence="3"/>